<protein>
    <submittedName>
        <fullName evidence="4">Chitinase</fullName>
    </submittedName>
    <submittedName>
        <fullName evidence="3">Membrane-bound lytic murein transglycosylase D</fullName>
    </submittedName>
</protein>
<dbReference type="EMBL" id="QUMU01000018">
    <property type="protein sequence ID" value="REG22844.1"/>
    <property type="molecule type" value="Genomic_DNA"/>
</dbReference>
<feature type="domain" description="Glycoside hydrolase family 19 catalytic" evidence="1">
    <location>
        <begin position="168"/>
        <end position="242"/>
    </location>
</feature>
<dbReference type="Pfam" id="PF01471">
    <property type="entry name" value="PG_binding_1"/>
    <property type="match status" value="1"/>
</dbReference>
<dbReference type="Gene3D" id="1.10.530.10">
    <property type="match status" value="1"/>
</dbReference>
<dbReference type="InterPro" id="IPR002477">
    <property type="entry name" value="Peptidoglycan-bd-like"/>
</dbReference>
<evidence type="ECO:0000313" key="3">
    <source>
        <dbReference type="EMBL" id="AKJ03288.1"/>
    </source>
</evidence>
<gene>
    <name evidence="3" type="ORF">AA314_04914</name>
    <name evidence="4" type="ORF">ATI61_11849</name>
</gene>
<dbReference type="GO" id="GO:0016998">
    <property type="term" value="P:cell wall macromolecule catabolic process"/>
    <property type="evidence" value="ECO:0007669"/>
    <property type="project" value="InterPro"/>
</dbReference>
<dbReference type="InterPro" id="IPR023346">
    <property type="entry name" value="Lysozyme-like_dom_sf"/>
</dbReference>
<dbReference type="Gene3D" id="1.10.101.10">
    <property type="entry name" value="PGBD-like superfamily/PGBD"/>
    <property type="match status" value="1"/>
</dbReference>
<dbReference type="GO" id="GO:0004568">
    <property type="term" value="F:chitinase activity"/>
    <property type="evidence" value="ECO:0007669"/>
    <property type="project" value="InterPro"/>
</dbReference>
<dbReference type="InterPro" id="IPR036365">
    <property type="entry name" value="PGBD-like_sf"/>
</dbReference>
<dbReference type="InterPro" id="IPR052354">
    <property type="entry name" value="Cell_Wall_Dynamics_Protein"/>
</dbReference>
<organism evidence="3 5">
    <name type="scientific">Archangium gephyra</name>
    <dbReference type="NCBI Taxonomy" id="48"/>
    <lineage>
        <taxon>Bacteria</taxon>
        <taxon>Pseudomonadati</taxon>
        <taxon>Myxococcota</taxon>
        <taxon>Myxococcia</taxon>
        <taxon>Myxococcales</taxon>
        <taxon>Cystobacterineae</taxon>
        <taxon>Archangiaceae</taxon>
        <taxon>Archangium</taxon>
    </lineage>
</organism>
<dbReference type="PANTHER" id="PTHR34408">
    <property type="entry name" value="FAMILY PROTEIN, PUTATIVE-RELATED"/>
    <property type="match status" value="1"/>
</dbReference>
<dbReference type="SUPFAM" id="SSF53955">
    <property type="entry name" value="Lysozyme-like"/>
    <property type="match status" value="1"/>
</dbReference>
<dbReference type="Proteomes" id="UP000035579">
    <property type="component" value="Chromosome"/>
</dbReference>
<sequence>MELSPERGSLSLPREELRLGAQGAAVKLLQRALVELGFLPSQPGSVDGDFGPKTKAALEAFQATEKLPRDGAYTQKAREAFERRRSGGGGGLSMAQLCTIMPRLKPDKAAQYLPFLNAAMNEAEINTSLRRAAFLAQLAHESAQLRFFEELASGEAYEGRRDLGNTQKGDGVRYKGRGPIQLTGRNNYRKAGLALGLDLEGFPQRAADPDVGFRVAGWFWKSNGLNPLADAGCFDAITRRINGGYNGKADRDAHYRGALQVLGDGQPLKSV</sequence>
<dbReference type="EMBL" id="CP011509">
    <property type="protein sequence ID" value="AKJ03288.1"/>
    <property type="molecule type" value="Genomic_DNA"/>
</dbReference>
<dbReference type="Pfam" id="PF00182">
    <property type="entry name" value="Glyco_hydro_19"/>
    <property type="match status" value="1"/>
</dbReference>
<dbReference type="InterPro" id="IPR000726">
    <property type="entry name" value="Glyco_hydro_19_cat"/>
</dbReference>
<evidence type="ECO:0000313" key="4">
    <source>
        <dbReference type="EMBL" id="REG22844.1"/>
    </source>
</evidence>
<name>A0AAC8Q946_9BACT</name>
<reference evidence="3 5" key="1">
    <citation type="submission" date="2015-05" db="EMBL/GenBank/DDBJ databases">
        <title>Genome assembly of Archangium gephyra DSM 2261.</title>
        <authorList>
            <person name="Sharma G."/>
            <person name="Subramanian S."/>
        </authorList>
    </citation>
    <scope>NUCLEOTIDE SEQUENCE [LARGE SCALE GENOMIC DNA]</scope>
    <source>
        <strain evidence="3 5">DSM 2261</strain>
    </source>
</reference>
<dbReference type="AlphaFoldDB" id="A0AAC8Q946"/>
<keyword evidence="6" id="KW-1185">Reference proteome</keyword>
<evidence type="ECO:0000259" key="1">
    <source>
        <dbReference type="Pfam" id="PF00182"/>
    </source>
</evidence>
<proteinExistence type="predicted"/>
<evidence type="ECO:0000313" key="5">
    <source>
        <dbReference type="Proteomes" id="UP000035579"/>
    </source>
</evidence>
<dbReference type="InterPro" id="IPR036366">
    <property type="entry name" value="PGBDSf"/>
</dbReference>
<dbReference type="GO" id="GO:0006032">
    <property type="term" value="P:chitin catabolic process"/>
    <property type="evidence" value="ECO:0007669"/>
    <property type="project" value="InterPro"/>
</dbReference>
<reference evidence="4 6" key="2">
    <citation type="submission" date="2018-08" db="EMBL/GenBank/DDBJ databases">
        <title>Genomic Encyclopedia of Archaeal and Bacterial Type Strains, Phase II (KMG-II): from individual species to whole genera.</title>
        <authorList>
            <person name="Goeker M."/>
        </authorList>
    </citation>
    <scope>NUCLEOTIDE SEQUENCE [LARGE SCALE GENOMIC DNA]</scope>
    <source>
        <strain evidence="4 6">DSM 2261</strain>
    </source>
</reference>
<evidence type="ECO:0000259" key="2">
    <source>
        <dbReference type="Pfam" id="PF01471"/>
    </source>
</evidence>
<accession>A0AAC8Q946</accession>
<evidence type="ECO:0000313" key="6">
    <source>
        <dbReference type="Proteomes" id="UP000256345"/>
    </source>
</evidence>
<dbReference type="KEGG" id="age:AA314_04914"/>
<dbReference type="SUPFAM" id="SSF47090">
    <property type="entry name" value="PGBD-like"/>
    <property type="match status" value="1"/>
</dbReference>
<dbReference type="Proteomes" id="UP000256345">
    <property type="component" value="Unassembled WGS sequence"/>
</dbReference>
<feature type="domain" description="Peptidoglycan binding-like" evidence="2">
    <location>
        <begin position="22"/>
        <end position="76"/>
    </location>
</feature>
<dbReference type="PANTHER" id="PTHR34408:SF1">
    <property type="entry name" value="GLYCOSYL HYDROLASE FAMILY 19 DOMAIN-CONTAINING PROTEIN HI_1415"/>
    <property type="match status" value="1"/>
</dbReference>